<dbReference type="Proteomes" id="UP000494363">
    <property type="component" value="Unassembled WGS sequence"/>
</dbReference>
<reference evidence="1 2" key="1">
    <citation type="submission" date="2020-04" db="EMBL/GenBank/DDBJ databases">
        <authorList>
            <person name="De Canck E."/>
        </authorList>
    </citation>
    <scope>NUCLEOTIDE SEQUENCE [LARGE SCALE GENOMIC DNA]</scope>
    <source>
        <strain evidence="1 2">LMG 29542</strain>
    </source>
</reference>
<evidence type="ECO:0000313" key="1">
    <source>
        <dbReference type="EMBL" id="CAB3774523.1"/>
    </source>
</evidence>
<dbReference type="AlphaFoldDB" id="A0A6J5F820"/>
<organism evidence="1 2">
    <name type="scientific">Paraburkholderia humisilvae</name>
    <dbReference type="NCBI Taxonomy" id="627669"/>
    <lineage>
        <taxon>Bacteria</taxon>
        <taxon>Pseudomonadati</taxon>
        <taxon>Pseudomonadota</taxon>
        <taxon>Betaproteobacteria</taxon>
        <taxon>Burkholderiales</taxon>
        <taxon>Burkholderiaceae</taxon>
        <taxon>Paraburkholderia</taxon>
    </lineage>
</organism>
<dbReference type="EMBL" id="CADIKH010000129">
    <property type="protein sequence ID" value="CAB3774523.1"/>
    <property type="molecule type" value="Genomic_DNA"/>
</dbReference>
<accession>A0A6J5F820</accession>
<gene>
    <name evidence="1" type="ORF">LMG29542_07900</name>
</gene>
<protein>
    <submittedName>
        <fullName evidence="1">Uncharacterized protein</fullName>
    </submittedName>
</protein>
<name>A0A6J5F820_9BURK</name>
<keyword evidence="2" id="KW-1185">Reference proteome</keyword>
<evidence type="ECO:0000313" key="2">
    <source>
        <dbReference type="Proteomes" id="UP000494363"/>
    </source>
</evidence>
<sequence length="85" mass="9816">MTHSGVTIGLRHTVVDGLRARLEFLFQIFRPASGPHQLDHVRPELLRVRDTMLAHFDTPPSVQKDRCPFSRVNLRFNPSSRAIWI</sequence>
<proteinExistence type="predicted"/>